<keyword evidence="5 6" id="KW-0408">Iron</keyword>
<comment type="catalytic activity">
    <reaction evidence="6">
        <text>N-terminal N-formyl-L-methionyl-[peptide] + H2O = N-terminal L-methionyl-[peptide] + formate</text>
        <dbReference type="Rhea" id="RHEA:24420"/>
        <dbReference type="Rhea" id="RHEA-COMP:10639"/>
        <dbReference type="Rhea" id="RHEA-COMP:10640"/>
        <dbReference type="ChEBI" id="CHEBI:15377"/>
        <dbReference type="ChEBI" id="CHEBI:15740"/>
        <dbReference type="ChEBI" id="CHEBI:49298"/>
        <dbReference type="ChEBI" id="CHEBI:64731"/>
        <dbReference type="EC" id="3.5.1.88"/>
    </reaction>
</comment>
<dbReference type="NCBIfam" id="NF001159">
    <property type="entry name" value="PRK00150.1-3"/>
    <property type="match status" value="1"/>
</dbReference>
<feature type="active site" evidence="6">
    <location>
        <position position="137"/>
    </location>
</feature>
<feature type="binding site" evidence="6">
    <location>
        <position position="94"/>
    </location>
    <ligand>
        <name>Fe cation</name>
        <dbReference type="ChEBI" id="CHEBI:24875"/>
    </ligand>
</feature>
<name>A0ABX7R9E1_9GAMM</name>
<organism evidence="7 8">
    <name type="scientific">Lysobacter arenosi</name>
    <dbReference type="NCBI Taxonomy" id="2795387"/>
    <lineage>
        <taxon>Bacteria</taxon>
        <taxon>Pseudomonadati</taxon>
        <taxon>Pseudomonadota</taxon>
        <taxon>Gammaproteobacteria</taxon>
        <taxon>Lysobacterales</taxon>
        <taxon>Lysobacteraceae</taxon>
        <taxon>Lysobacter</taxon>
    </lineage>
</organism>
<feature type="binding site" evidence="6">
    <location>
        <position position="136"/>
    </location>
    <ligand>
        <name>Fe cation</name>
        <dbReference type="ChEBI" id="CHEBI:24875"/>
    </ligand>
</feature>
<dbReference type="SUPFAM" id="SSF56420">
    <property type="entry name" value="Peptide deformylase"/>
    <property type="match status" value="1"/>
</dbReference>
<evidence type="ECO:0000256" key="3">
    <source>
        <dbReference type="ARBA" id="ARBA00022801"/>
    </source>
</evidence>
<dbReference type="Proteomes" id="UP000663400">
    <property type="component" value="Chromosome"/>
</dbReference>
<evidence type="ECO:0000313" key="8">
    <source>
        <dbReference type="Proteomes" id="UP000663400"/>
    </source>
</evidence>
<dbReference type="PIRSF" id="PIRSF004749">
    <property type="entry name" value="Pep_def"/>
    <property type="match status" value="1"/>
</dbReference>
<evidence type="ECO:0000256" key="4">
    <source>
        <dbReference type="ARBA" id="ARBA00022917"/>
    </source>
</evidence>
<dbReference type="Gene3D" id="3.90.45.10">
    <property type="entry name" value="Peptide deformylase"/>
    <property type="match status" value="1"/>
</dbReference>
<dbReference type="EC" id="3.5.1.88" evidence="6"/>
<evidence type="ECO:0000256" key="6">
    <source>
        <dbReference type="HAMAP-Rule" id="MF_00163"/>
    </source>
</evidence>
<dbReference type="InterPro" id="IPR023635">
    <property type="entry name" value="Peptide_deformylase"/>
</dbReference>
<feature type="binding site" evidence="6">
    <location>
        <position position="140"/>
    </location>
    <ligand>
        <name>Fe cation</name>
        <dbReference type="ChEBI" id="CHEBI:24875"/>
    </ligand>
</feature>
<protein>
    <recommendedName>
        <fullName evidence="6">Peptide deformylase</fullName>
        <shortName evidence="6">PDF</shortName>
        <ecNumber evidence="6">3.5.1.88</ecNumber>
    </recommendedName>
    <alternativeName>
        <fullName evidence="6">Polypeptide deformylase</fullName>
    </alternativeName>
</protein>
<dbReference type="PRINTS" id="PR01576">
    <property type="entry name" value="PDEFORMYLASE"/>
</dbReference>
<dbReference type="InterPro" id="IPR036821">
    <property type="entry name" value="Peptide_deformylase_sf"/>
</dbReference>
<reference evidence="7 8" key="1">
    <citation type="submission" date="2021-02" db="EMBL/GenBank/DDBJ databases">
        <title>Lysobacter arenosi sp. nov., isolated from soil of gangwondo yeongwol, south Korea.</title>
        <authorList>
            <person name="Kim K.R."/>
            <person name="Kim K.H."/>
            <person name="Jeon C.O."/>
        </authorList>
    </citation>
    <scope>NUCLEOTIDE SEQUENCE [LARGE SCALE GENOMIC DNA]</scope>
    <source>
        <strain evidence="7 8">R7</strain>
    </source>
</reference>
<dbReference type="GO" id="GO:0042586">
    <property type="term" value="F:peptide deformylase activity"/>
    <property type="evidence" value="ECO:0007669"/>
    <property type="project" value="UniProtKB-EC"/>
</dbReference>
<evidence type="ECO:0000256" key="5">
    <source>
        <dbReference type="ARBA" id="ARBA00023004"/>
    </source>
</evidence>
<accession>A0ABX7R9E1</accession>
<evidence type="ECO:0000256" key="2">
    <source>
        <dbReference type="ARBA" id="ARBA00022723"/>
    </source>
</evidence>
<dbReference type="CDD" id="cd00487">
    <property type="entry name" value="Pep_deformylase"/>
    <property type="match status" value="1"/>
</dbReference>
<comment type="cofactor">
    <cofactor evidence="6">
        <name>Fe(2+)</name>
        <dbReference type="ChEBI" id="CHEBI:29033"/>
    </cofactor>
    <text evidence="6">Binds 1 Fe(2+) ion.</text>
</comment>
<proteinExistence type="inferred from homology"/>
<dbReference type="HAMAP" id="MF_00163">
    <property type="entry name" value="Pep_deformylase"/>
    <property type="match status" value="1"/>
</dbReference>
<keyword evidence="8" id="KW-1185">Reference proteome</keyword>
<evidence type="ECO:0000256" key="1">
    <source>
        <dbReference type="ARBA" id="ARBA00010759"/>
    </source>
</evidence>
<sequence length="171" mass="19196">MALLPILEFPDPRLRTVAAPVDPARITSAEFQKLLDDMFETMYEAPGIGLAASQVDVHQRFMVMDISEEHDQPRVFINPEITARDGEQVYQEGCLSVPGIFADVTRADRITVSFLDRDAKAQTLEAEGLLAVCIQHEMDHLAGKLFVDYLSPLKREMVRKKLAKQKRQAAA</sequence>
<dbReference type="EMBL" id="CP071517">
    <property type="protein sequence ID" value="QSX74027.1"/>
    <property type="molecule type" value="Genomic_DNA"/>
</dbReference>
<keyword evidence="3 6" id="KW-0378">Hydrolase</keyword>
<keyword evidence="2 6" id="KW-0479">Metal-binding</keyword>
<keyword evidence="4 6" id="KW-0648">Protein biosynthesis</keyword>
<dbReference type="PANTHER" id="PTHR10458">
    <property type="entry name" value="PEPTIDE DEFORMYLASE"/>
    <property type="match status" value="1"/>
</dbReference>
<comment type="similarity">
    <text evidence="1 6">Belongs to the polypeptide deformylase family.</text>
</comment>
<dbReference type="RefSeq" id="WP_200607555.1">
    <property type="nucleotide sequence ID" value="NZ_CP071517.1"/>
</dbReference>
<comment type="function">
    <text evidence="6">Removes the formyl group from the N-terminal Met of newly synthesized proteins. Requires at least a dipeptide for an efficient rate of reaction. N-terminal L-methionine is a prerequisite for activity but the enzyme has broad specificity at other positions.</text>
</comment>
<dbReference type="Pfam" id="PF01327">
    <property type="entry name" value="Pep_deformylase"/>
    <property type="match status" value="1"/>
</dbReference>
<gene>
    <name evidence="6" type="primary">def</name>
    <name evidence="7" type="ORF">HIV01_012460</name>
</gene>
<evidence type="ECO:0000313" key="7">
    <source>
        <dbReference type="EMBL" id="QSX74027.1"/>
    </source>
</evidence>
<dbReference type="PANTHER" id="PTHR10458:SF21">
    <property type="entry name" value="PEPTIDE DEFORMYLASE"/>
    <property type="match status" value="1"/>
</dbReference>
<dbReference type="NCBIfam" id="TIGR00079">
    <property type="entry name" value="pept_deformyl"/>
    <property type="match status" value="1"/>
</dbReference>